<feature type="non-terminal residue" evidence="3">
    <location>
        <position position="235"/>
    </location>
</feature>
<evidence type="ECO:0000256" key="1">
    <source>
        <dbReference type="SAM" id="MobiDB-lite"/>
    </source>
</evidence>
<dbReference type="Proteomes" id="UP000696485">
    <property type="component" value="Unassembled WGS sequence"/>
</dbReference>
<feature type="region of interest" description="Disordered" evidence="1">
    <location>
        <begin position="68"/>
        <end position="104"/>
    </location>
</feature>
<evidence type="ECO:0000313" key="3">
    <source>
        <dbReference type="EMBL" id="KAF9320926.1"/>
    </source>
</evidence>
<dbReference type="AlphaFoldDB" id="A0A9P5S9M0"/>
<sequence length="235" mass="26259">MLFSKASLALIASSILLLLTAHTEAHSYADCIDWRFNSKNKSWADNNGHCAGYARCFPLGAKKFAKLDSDDPNRHYQQSHNDPDKAPLCSNGRSGEESGADETMAKPWTAAYNSKDKHGRKTGTYTVTKVDGTLCIRWPAKNHTVPDENDPSTFNIGISDVNPSKDPSQEYFNKHIIARLDYKNCTKAGSIDTWPCGGCFNISISVKLGHHVLQWRWRLNEKEWHTSCADLDVKA</sequence>
<dbReference type="PANTHER" id="PTHR35559">
    <property type="entry name" value="CHITIN-BINDING TYPE-4 DOMAIN-CONTAINING PROTEIN"/>
    <property type="match status" value="1"/>
</dbReference>
<proteinExistence type="predicted"/>
<comment type="caution">
    <text evidence="3">The sequence shown here is derived from an EMBL/GenBank/DDBJ whole genome shotgun (WGS) entry which is preliminary data.</text>
</comment>
<evidence type="ECO:0000313" key="4">
    <source>
        <dbReference type="Proteomes" id="UP000696485"/>
    </source>
</evidence>
<accession>A0A9P5S9M0</accession>
<keyword evidence="2" id="KW-0732">Signal</keyword>
<keyword evidence="4" id="KW-1185">Reference proteome</keyword>
<feature type="signal peptide" evidence="2">
    <location>
        <begin position="1"/>
        <end position="25"/>
    </location>
</feature>
<reference evidence="3" key="1">
    <citation type="journal article" date="2020" name="Fungal Divers.">
        <title>Resolving the Mortierellaceae phylogeny through synthesis of multi-gene phylogenetics and phylogenomics.</title>
        <authorList>
            <person name="Vandepol N."/>
            <person name="Liber J."/>
            <person name="Desiro A."/>
            <person name="Na H."/>
            <person name="Kennedy M."/>
            <person name="Barry K."/>
            <person name="Grigoriev I.V."/>
            <person name="Miller A.N."/>
            <person name="O'Donnell K."/>
            <person name="Stajich J.E."/>
            <person name="Bonito G."/>
        </authorList>
    </citation>
    <scope>NUCLEOTIDE SEQUENCE</scope>
    <source>
        <strain evidence="3">NVP1</strain>
    </source>
</reference>
<organism evidence="3 4">
    <name type="scientific">Podila minutissima</name>
    <dbReference type="NCBI Taxonomy" id="64525"/>
    <lineage>
        <taxon>Eukaryota</taxon>
        <taxon>Fungi</taxon>
        <taxon>Fungi incertae sedis</taxon>
        <taxon>Mucoromycota</taxon>
        <taxon>Mortierellomycotina</taxon>
        <taxon>Mortierellomycetes</taxon>
        <taxon>Mortierellales</taxon>
        <taxon>Mortierellaceae</taxon>
        <taxon>Podila</taxon>
    </lineage>
</organism>
<protein>
    <recommendedName>
        <fullName evidence="5">Secreted protein</fullName>
    </recommendedName>
</protein>
<name>A0A9P5S9M0_9FUNG</name>
<evidence type="ECO:0000256" key="2">
    <source>
        <dbReference type="SAM" id="SignalP"/>
    </source>
</evidence>
<feature type="chain" id="PRO_5040315192" description="Secreted protein" evidence="2">
    <location>
        <begin position="26"/>
        <end position="235"/>
    </location>
</feature>
<dbReference type="PANTHER" id="PTHR35559:SF1">
    <property type="entry name" value="CHITIN-BINDING TYPE-4 DOMAIN-CONTAINING PROTEIN"/>
    <property type="match status" value="1"/>
</dbReference>
<gene>
    <name evidence="3" type="ORF">BG006_002702</name>
</gene>
<dbReference type="EMBL" id="JAAAUY010001660">
    <property type="protein sequence ID" value="KAF9320926.1"/>
    <property type="molecule type" value="Genomic_DNA"/>
</dbReference>
<evidence type="ECO:0008006" key="5">
    <source>
        <dbReference type="Google" id="ProtNLM"/>
    </source>
</evidence>